<evidence type="ECO:0000313" key="4">
    <source>
        <dbReference type="EMBL" id="PLS29479.1"/>
    </source>
</evidence>
<dbReference type="InterPro" id="IPR007060">
    <property type="entry name" value="FtsL/DivIC"/>
</dbReference>
<dbReference type="EMBL" id="NMWT01000003">
    <property type="protein sequence ID" value="PLS29479.1"/>
    <property type="molecule type" value="Genomic_DNA"/>
</dbReference>
<keyword evidence="3" id="KW-1133">Transmembrane helix</keyword>
<proteinExistence type="predicted"/>
<keyword evidence="1" id="KW-0175">Coiled coil</keyword>
<accession>A0A2N5J5J6</accession>
<evidence type="ECO:0000256" key="1">
    <source>
        <dbReference type="SAM" id="Coils"/>
    </source>
</evidence>
<feature type="transmembrane region" description="Helical" evidence="3">
    <location>
        <begin position="54"/>
        <end position="72"/>
    </location>
</feature>
<keyword evidence="3" id="KW-0812">Transmembrane</keyword>
<feature type="compositionally biased region" description="Low complexity" evidence="2">
    <location>
        <begin position="184"/>
        <end position="207"/>
    </location>
</feature>
<feature type="coiled-coil region" evidence="1">
    <location>
        <begin position="85"/>
        <end position="112"/>
    </location>
</feature>
<protein>
    <submittedName>
        <fullName evidence="4">Septum formation initiator</fullName>
    </submittedName>
</protein>
<evidence type="ECO:0000256" key="2">
    <source>
        <dbReference type="SAM" id="MobiDB-lite"/>
    </source>
</evidence>
<gene>
    <name evidence="4" type="ORF">Uis4E_0353</name>
</gene>
<dbReference type="Proteomes" id="UP000235034">
    <property type="component" value="Unassembled WGS sequence"/>
</dbReference>
<name>A0A2N5J5J6_9BIFI</name>
<dbReference type="Pfam" id="PF04977">
    <property type="entry name" value="DivIC"/>
    <property type="match status" value="1"/>
</dbReference>
<evidence type="ECO:0000313" key="5">
    <source>
        <dbReference type="Proteomes" id="UP000235034"/>
    </source>
</evidence>
<sequence length="214" mass="23207">MRAAIAQQQNARRVPSNATGILLPMTTRNRIPRAGDAKSAAKAKRNRRSGNSGPIAFFVSLFIIAVGTIQLVSTFNTYAADLAHLNSLKREEAALVAQKQELENDISRWDDKNYVAAQARERLGFVFPGETPVRVQNPQAVTGDGSGTGKKTGDDTDTSKQLPWYSELSYAFKKADEPLPKNSTGTQGTTGTQKNQQDSGSTSTDTTTTKKDQQ</sequence>
<evidence type="ECO:0000256" key="3">
    <source>
        <dbReference type="SAM" id="Phobius"/>
    </source>
</evidence>
<organism evidence="4 5">
    <name type="scientific">Bifidobacterium parmae</name>
    <dbReference type="NCBI Taxonomy" id="361854"/>
    <lineage>
        <taxon>Bacteria</taxon>
        <taxon>Bacillati</taxon>
        <taxon>Actinomycetota</taxon>
        <taxon>Actinomycetes</taxon>
        <taxon>Bifidobacteriales</taxon>
        <taxon>Bifidobacteriaceae</taxon>
        <taxon>Bifidobacterium</taxon>
    </lineage>
</organism>
<dbReference type="AlphaFoldDB" id="A0A2N5J5J6"/>
<comment type="caution">
    <text evidence="4">The sequence shown here is derived from an EMBL/GenBank/DDBJ whole genome shotgun (WGS) entry which is preliminary data.</text>
</comment>
<keyword evidence="3" id="KW-0472">Membrane</keyword>
<keyword evidence="5" id="KW-1185">Reference proteome</keyword>
<feature type="region of interest" description="Disordered" evidence="2">
    <location>
        <begin position="134"/>
        <end position="214"/>
    </location>
</feature>
<reference evidence="4 5" key="1">
    <citation type="submission" date="2017-07" db="EMBL/GenBank/DDBJ databases">
        <title>Bifidobacterium novel species.</title>
        <authorList>
            <person name="Lugli G.A."/>
            <person name="Milani C."/>
            <person name="Duranti S."/>
            <person name="Mangifesta M."/>
        </authorList>
    </citation>
    <scope>NUCLEOTIDE SEQUENCE [LARGE SCALE GENOMIC DNA]</scope>
    <source>
        <strain evidence="4 5">77</strain>
    </source>
</reference>